<evidence type="ECO:0000256" key="6">
    <source>
        <dbReference type="SAM" id="SignalP"/>
    </source>
</evidence>
<proteinExistence type="inferred from homology"/>
<reference evidence="7 8" key="1">
    <citation type="journal article" date="2018" name="Genome Announc.">
        <title>Genome Sequence of Geothermobacter sp. HR-1 Iron Reducer from the Loihi Seamount.</title>
        <authorList>
            <person name="Smith H."/>
            <person name="Abuyen K."/>
            <person name="Tremblay J."/>
            <person name="Savalia P."/>
            <person name="Perez-Rodriguez I."/>
            <person name="Emerson D."/>
            <person name="Tully B."/>
            <person name="Amend J."/>
        </authorList>
    </citation>
    <scope>NUCLEOTIDE SEQUENCE [LARGE SCALE GENOMIC DNA]</scope>
    <source>
        <strain evidence="7 8">HR-1</strain>
    </source>
</reference>
<keyword evidence="3 6" id="KW-0732">Signal</keyword>
<evidence type="ECO:0000256" key="2">
    <source>
        <dbReference type="ARBA" id="ARBA00005722"/>
    </source>
</evidence>
<comment type="subcellular location">
    <subcellularLocation>
        <location evidence="1">Cell outer membrane</location>
    </subcellularLocation>
</comment>
<dbReference type="Proteomes" id="UP000236340">
    <property type="component" value="Unassembled WGS sequence"/>
</dbReference>
<evidence type="ECO:0000313" key="7">
    <source>
        <dbReference type="EMBL" id="PNU19579.1"/>
    </source>
</evidence>
<sequence>MRMEKKMKQMLIALAAMVFLVSVAGSALAFVDSETGEGGVRGATQMSAGAGLVMVPDYEGSDDYTAAPLLLFQSHYKSGRFVDLFANRLRVNLLPNAQYYLGPVLQYRAKRDNDVDDDQVSRMKEVDTAIEAGVFGGFALNNWIASIQYVVDVSDAHDGSLVTLSGGYRYVPSRDLTLMPTLSTTYADSDYMQTYFGVNAGNRGTSTLPNFKASSGLKDVTAALLVDYHPRQHWKLVGGAGFKSLLGDASDSPLVDQQGSDSQLIVGIMAAYQF</sequence>
<accession>A0A2K2H8K6</accession>
<keyword evidence="5" id="KW-0998">Cell outer membrane</keyword>
<feature type="chain" id="PRO_5014368183" description="Outer membrane protein" evidence="6">
    <location>
        <begin position="30"/>
        <end position="274"/>
    </location>
</feature>
<comment type="similarity">
    <text evidence="2">Belongs to the MipA/OmpV family.</text>
</comment>
<keyword evidence="4" id="KW-0472">Membrane</keyword>
<dbReference type="Pfam" id="PF06629">
    <property type="entry name" value="MipA"/>
    <property type="match status" value="1"/>
</dbReference>
<dbReference type="EMBL" id="PPFX01000027">
    <property type="protein sequence ID" value="PNU19579.1"/>
    <property type="molecule type" value="Genomic_DNA"/>
</dbReference>
<evidence type="ECO:0000256" key="5">
    <source>
        <dbReference type="ARBA" id="ARBA00023237"/>
    </source>
</evidence>
<evidence type="ECO:0000256" key="3">
    <source>
        <dbReference type="ARBA" id="ARBA00022729"/>
    </source>
</evidence>
<gene>
    <name evidence="7" type="ORF">C2E25_11610</name>
</gene>
<evidence type="ECO:0000256" key="4">
    <source>
        <dbReference type="ARBA" id="ARBA00023136"/>
    </source>
</evidence>
<feature type="signal peptide" evidence="6">
    <location>
        <begin position="1"/>
        <end position="29"/>
    </location>
</feature>
<organism evidence="7 8">
    <name type="scientific">Geothermobacter hydrogeniphilus</name>
    <dbReference type="NCBI Taxonomy" id="1969733"/>
    <lineage>
        <taxon>Bacteria</taxon>
        <taxon>Pseudomonadati</taxon>
        <taxon>Thermodesulfobacteriota</taxon>
        <taxon>Desulfuromonadia</taxon>
        <taxon>Desulfuromonadales</taxon>
        <taxon>Geothermobacteraceae</taxon>
        <taxon>Geothermobacter</taxon>
    </lineage>
</organism>
<dbReference type="PANTHER" id="PTHR38776:SF1">
    <property type="entry name" value="MLTA-INTERACTING PROTEIN-RELATED"/>
    <property type="match status" value="1"/>
</dbReference>
<dbReference type="InterPro" id="IPR010583">
    <property type="entry name" value="MipA"/>
</dbReference>
<comment type="caution">
    <text evidence="7">The sequence shown here is derived from an EMBL/GenBank/DDBJ whole genome shotgun (WGS) entry which is preliminary data.</text>
</comment>
<dbReference type="GO" id="GO:0009279">
    <property type="term" value="C:cell outer membrane"/>
    <property type="evidence" value="ECO:0007669"/>
    <property type="project" value="UniProtKB-SubCell"/>
</dbReference>
<protein>
    <recommendedName>
        <fullName evidence="9">Outer membrane protein</fullName>
    </recommendedName>
</protein>
<dbReference type="AlphaFoldDB" id="A0A2K2H8K6"/>
<evidence type="ECO:0000313" key="8">
    <source>
        <dbReference type="Proteomes" id="UP000236340"/>
    </source>
</evidence>
<name>A0A2K2H8K6_9BACT</name>
<evidence type="ECO:0008006" key="9">
    <source>
        <dbReference type="Google" id="ProtNLM"/>
    </source>
</evidence>
<evidence type="ECO:0000256" key="1">
    <source>
        <dbReference type="ARBA" id="ARBA00004442"/>
    </source>
</evidence>
<dbReference type="PANTHER" id="PTHR38776">
    <property type="entry name" value="MLTA-INTERACTING PROTEIN-RELATED"/>
    <property type="match status" value="1"/>
</dbReference>